<dbReference type="PANTHER" id="PTHR33395:SF22">
    <property type="entry name" value="REVERSE TRANSCRIPTASE DOMAIN-CONTAINING PROTEIN"/>
    <property type="match status" value="1"/>
</dbReference>
<keyword evidence="3" id="KW-1185">Reference proteome</keyword>
<dbReference type="CDD" id="cd01650">
    <property type="entry name" value="RT_nLTR_like"/>
    <property type="match status" value="1"/>
</dbReference>
<protein>
    <recommendedName>
        <fullName evidence="1">Reverse transcriptase domain-containing protein</fullName>
    </recommendedName>
</protein>
<accession>A0AAV2S1P9</accession>
<dbReference type="GO" id="GO:0031012">
    <property type="term" value="C:extracellular matrix"/>
    <property type="evidence" value="ECO:0007669"/>
    <property type="project" value="TreeGrafter"/>
</dbReference>
<dbReference type="AlphaFoldDB" id="A0AAV2S1P9"/>
<evidence type="ECO:0000313" key="2">
    <source>
        <dbReference type="EMBL" id="CAL4154036.1"/>
    </source>
</evidence>
<evidence type="ECO:0000259" key="1">
    <source>
        <dbReference type="Pfam" id="PF00078"/>
    </source>
</evidence>
<comment type="caution">
    <text evidence="2">The sequence shown here is derived from an EMBL/GenBank/DDBJ whole genome shotgun (WGS) entry which is preliminary data.</text>
</comment>
<organism evidence="2 3">
    <name type="scientific">Meganyctiphanes norvegica</name>
    <name type="common">Northern krill</name>
    <name type="synonym">Thysanopoda norvegica</name>
    <dbReference type="NCBI Taxonomy" id="48144"/>
    <lineage>
        <taxon>Eukaryota</taxon>
        <taxon>Metazoa</taxon>
        <taxon>Ecdysozoa</taxon>
        <taxon>Arthropoda</taxon>
        <taxon>Crustacea</taxon>
        <taxon>Multicrustacea</taxon>
        <taxon>Malacostraca</taxon>
        <taxon>Eumalacostraca</taxon>
        <taxon>Eucarida</taxon>
        <taxon>Euphausiacea</taxon>
        <taxon>Euphausiidae</taxon>
        <taxon>Meganyctiphanes</taxon>
    </lineage>
</organism>
<feature type="domain" description="Reverse transcriptase" evidence="1">
    <location>
        <begin position="170"/>
        <end position="276"/>
    </location>
</feature>
<feature type="non-terminal residue" evidence="2">
    <location>
        <position position="278"/>
    </location>
</feature>
<name>A0AAV2S1P9_MEGNR</name>
<evidence type="ECO:0000313" key="3">
    <source>
        <dbReference type="Proteomes" id="UP001497623"/>
    </source>
</evidence>
<dbReference type="GO" id="GO:0007508">
    <property type="term" value="P:larval heart development"/>
    <property type="evidence" value="ECO:0007669"/>
    <property type="project" value="TreeGrafter"/>
</dbReference>
<dbReference type="GO" id="GO:0061343">
    <property type="term" value="P:cell adhesion involved in heart morphogenesis"/>
    <property type="evidence" value="ECO:0007669"/>
    <property type="project" value="TreeGrafter"/>
</dbReference>
<gene>
    <name evidence="2" type="ORF">MNOR_LOCUS31267</name>
</gene>
<proteinExistence type="predicted"/>
<reference evidence="2 3" key="1">
    <citation type="submission" date="2024-05" db="EMBL/GenBank/DDBJ databases">
        <authorList>
            <person name="Wallberg A."/>
        </authorList>
    </citation>
    <scope>NUCLEOTIDE SEQUENCE [LARGE SCALE GENOMIC DNA]</scope>
</reference>
<dbReference type="Proteomes" id="UP001497623">
    <property type="component" value="Unassembled WGS sequence"/>
</dbReference>
<dbReference type="EMBL" id="CAXKWB010039970">
    <property type="protein sequence ID" value="CAL4154036.1"/>
    <property type="molecule type" value="Genomic_DNA"/>
</dbReference>
<dbReference type="InterPro" id="IPR000477">
    <property type="entry name" value="RT_dom"/>
</dbReference>
<sequence length="278" mass="32246">MRYREYKKETSMLKKHSRKAKRAYEKNLAKNVRKNKRAFFRYVNSKLTVRPEIVEMQNEIGELVDNDKDICAILGRYFNSVYTTVSSDEMPAMDTLCENEISSIEITREDVQMRLEKLNVTKSCGPDGIHPLVLQKTAYVTSLPLSIIFRKSLENSECPEDWRSANVTPIHKKGDRTDPSNYRPVSLTSQICKILESIVKKHILGHLADNNILRNEQHGFREGRSCLTNLLETIEQWTEIIDEGDGIDVAYLDFRKAFDLVSHRHLLYKMSKYGIKNQ</sequence>
<dbReference type="PANTHER" id="PTHR33395">
    <property type="entry name" value="TRANSCRIPTASE, PUTATIVE-RELATED-RELATED"/>
    <property type="match status" value="1"/>
</dbReference>
<dbReference type="Pfam" id="PF00078">
    <property type="entry name" value="RVT_1"/>
    <property type="match status" value="1"/>
</dbReference>